<evidence type="ECO:0000313" key="3">
    <source>
        <dbReference type="Proteomes" id="UP001417504"/>
    </source>
</evidence>
<comment type="caution">
    <text evidence="2">The sequence shown here is derived from an EMBL/GenBank/DDBJ whole genome shotgun (WGS) entry which is preliminary data.</text>
</comment>
<feature type="compositionally biased region" description="Basic and acidic residues" evidence="1">
    <location>
        <begin position="33"/>
        <end position="45"/>
    </location>
</feature>
<gene>
    <name evidence="2" type="ORF">Sjap_025851</name>
</gene>
<dbReference type="AlphaFoldDB" id="A0AAP0HJX4"/>
<evidence type="ECO:0000256" key="1">
    <source>
        <dbReference type="SAM" id="MobiDB-lite"/>
    </source>
</evidence>
<name>A0AAP0HJX4_9MAGN</name>
<keyword evidence="3" id="KW-1185">Reference proteome</keyword>
<dbReference type="Proteomes" id="UP001417504">
    <property type="component" value="Unassembled WGS sequence"/>
</dbReference>
<proteinExistence type="predicted"/>
<sequence length="72" mass="8018">MAWKKSNVTWEEVGAGNSRRGAPVVRAEEVEEDHSRLDEAPEKELPLGCAEDVESDVEKAKFRGDDETSNET</sequence>
<feature type="region of interest" description="Disordered" evidence="1">
    <location>
        <begin position="1"/>
        <end position="72"/>
    </location>
</feature>
<evidence type="ECO:0000313" key="2">
    <source>
        <dbReference type="EMBL" id="KAK9085440.1"/>
    </source>
</evidence>
<dbReference type="EMBL" id="JBBNAE010000011">
    <property type="protein sequence ID" value="KAK9085440.1"/>
    <property type="molecule type" value="Genomic_DNA"/>
</dbReference>
<organism evidence="2 3">
    <name type="scientific">Stephania japonica</name>
    <dbReference type="NCBI Taxonomy" id="461633"/>
    <lineage>
        <taxon>Eukaryota</taxon>
        <taxon>Viridiplantae</taxon>
        <taxon>Streptophyta</taxon>
        <taxon>Embryophyta</taxon>
        <taxon>Tracheophyta</taxon>
        <taxon>Spermatophyta</taxon>
        <taxon>Magnoliopsida</taxon>
        <taxon>Ranunculales</taxon>
        <taxon>Menispermaceae</taxon>
        <taxon>Menispermoideae</taxon>
        <taxon>Cissampelideae</taxon>
        <taxon>Stephania</taxon>
    </lineage>
</organism>
<feature type="compositionally biased region" description="Basic and acidic residues" evidence="1">
    <location>
        <begin position="56"/>
        <end position="66"/>
    </location>
</feature>
<reference evidence="2 3" key="1">
    <citation type="submission" date="2024-01" db="EMBL/GenBank/DDBJ databases">
        <title>Genome assemblies of Stephania.</title>
        <authorList>
            <person name="Yang L."/>
        </authorList>
    </citation>
    <scope>NUCLEOTIDE SEQUENCE [LARGE SCALE GENOMIC DNA]</scope>
    <source>
        <strain evidence="2">QJT</strain>
        <tissue evidence="2">Leaf</tissue>
    </source>
</reference>
<accession>A0AAP0HJX4</accession>
<protein>
    <submittedName>
        <fullName evidence="2">Uncharacterized protein</fullName>
    </submittedName>
</protein>